<sequence length="653" mass="72915">MAEDEEAVAGTSCQVRRDQGADLPSSANQSAQTMNHEQLVLRLNDDQEYPSGSDMSEGEFDSEREETPESTTLHLWDEDSDEDDPNPRSRHLHTLNPFMATHALPSVAKWWKTLLIGSAEPGTLSTGHVAMNMLGSSLHPGVLLAMPVYFTRAGVLPGMIVVIFIAILSAFGSALWITLGRYVGGNTIEAVTSRAFGMNTQWKRNLGMGLSSIMMILYCSGAAVVGYHATPKRNIIQIQSWVMVLCYPAVALLLFLRIKEWDSSYEVPSPLPPLPVRLEPSPEMLVPMPHLSDYTWPWASTAMVPLLLLSALPTQILAHSRSLYRKTVYDSNVRSFFLAQVIQTVCMLLIIFVLGAQIGMIGSEHLQKGLHANFFDSLPSDDDHVNIARMFFAMTLAAHLCVCLASARSSWSRLLNLFKINPLRSMQPPTPQRRSTTPRSRYSGLGRYSVDSPRPTLPRTRSSGLSFLQLDSSVSAEERAWRRFKFLRGSLSGVVLWGATAGIAYSSGVGGLFRRKEREGEELRFLRSVELIGIFGSVAGFLLPAIIWLVLFRVRRPRAILMFQTQAMRRRIQNYLMSPLSAMIPIAMSEEQQSLLRPEQQDPENPDLAHDEEFTIPSHRNEEGVSSCDEATLALLARKERALQRQTREYVSH</sequence>
<name>A0AAF0JE20_9BASI</name>
<feature type="transmembrane region" description="Helical" evidence="2">
    <location>
        <begin position="387"/>
        <end position="407"/>
    </location>
</feature>
<feature type="region of interest" description="Disordered" evidence="1">
    <location>
        <begin position="426"/>
        <end position="460"/>
    </location>
</feature>
<evidence type="ECO:0000313" key="4">
    <source>
        <dbReference type="Proteomes" id="UP001214628"/>
    </source>
</evidence>
<feature type="transmembrane region" description="Helical" evidence="2">
    <location>
        <begin position="206"/>
        <end position="229"/>
    </location>
</feature>
<proteinExistence type="predicted"/>
<feature type="region of interest" description="Disordered" evidence="1">
    <location>
        <begin position="1"/>
        <end position="91"/>
    </location>
</feature>
<feature type="transmembrane region" description="Helical" evidence="2">
    <location>
        <begin position="155"/>
        <end position="177"/>
    </location>
</feature>
<dbReference type="Proteomes" id="UP001214628">
    <property type="component" value="Chromosome 2"/>
</dbReference>
<accession>A0AAF0JE20</accession>
<feature type="transmembrane region" description="Helical" evidence="2">
    <location>
        <begin position="294"/>
        <end position="314"/>
    </location>
</feature>
<dbReference type="GO" id="GO:0016020">
    <property type="term" value="C:membrane"/>
    <property type="evidence" value="ECO:0007669"/>
    <property type="project" value="TreeGrafter"/>
</dbReference>
<dbReference type="PANTHER" id="PTHR22950:SF671">
    <property type="entry name" value="CHROMOSOME UNDETERMINED SCAFFOLD_75, WHOLE GENOME SHOTGUN SEQUENCE"/>
    <property type="match status" value="1"/>
</dbReference>
<feature type="transmembrane region" description="Helical" evidence="2">
    <location>
        <begin position="525"/>
        <end position="551"/>
    </location>
</feature>
<keyword evidence="4" id="KW-1185">Reference proteome</keyword>
<gene>
    <name evidence="3" type="ORF">MPSI1_001902</name>
</gene>
<feature type="region of interest" description="Disordered" evidence="1">
    <location>
        <begin position="593"/>
        <end position="627"/>
    </location>
</feature>
<dbReference type="EMBL" id="CP118376">
    <property type="protein sequence ID" value="WFD43243.1"/>
    <property type="molecule type" value="Genomic_DNA"/>
</dbReference>
<feature type="compositionally biased region" description="Acidic residues" evidence="1">
    <location>
        <begin position="56"/>
        <end position="68"/>
    </location>
</feature>
<feature type="transmembrane region" description="Helical" evidence="2">
    <location>
        <begin position="335"/>
        <end position="358"/>
    </location>
</feature>
<feature type="transmembrane region" description="Helical" evidence="2">
    <location>
        <begin position="241"/>
        <end position="258"/>
    </location>
</feature>
<evidence type="ECO:0000313" key="3">
    <source>
        <dbReference type="EMBL" id="WFD43243.1"/>
    </source>
</evidence>
<keyword evidence="2" id="KW-1133">Transmembrane helix</keyword>
<keyword evidence="2" id="KW-0812">Transmembrane</keyword>
<dbReference type="PANTHER" id="PTHR22950">
    <property type="entry name" value="AMINO ACID TRANSPORTER"/>
    <property type="match status" value="1"/>
</dbReference>
<organism evidence="3 4">
    <name type="scientific">Malassezia psittaci</name>
    <dbReference type="NCBI Taxonomy" id="1821823"/>
    <lineage>
        <taxon>Eukaryota</taxon>
        <taxon>Fungi</taxon>
        <taxon>Dikarya</taxon>
        <taxon>Basidiomycota</taxon>
        <taxon>Ustilaginomycotina</taxon>
        <taxon>Malasseziomycetes</taxon>
        <taxon>Malasseziales</taxon>
        <taxon>Malasseziaceae</taxon>
        <taxon>Malassezia</taxon>
    </lineage>
</organism>
<evidence type="ECO:0000256" key="1">
    <source>
        <dbReference type="SAM" id="MobiDB-lite"/>
    </source>
</evidence>
<protein>
    <recommendedName>
        <fullName evidence="5">Amino acid transporter transmembrane domain-containing protein</fullName>
    </recommendedName>
</protein>
<reference evidence="3" key="1">
    <citation type="submission" date="2023-02" db="EMBL/GenBank/DDBJ databases">
        <title>Mating type loci evolution in Malassezia.</title>
        <authorList>
            <person name="Coelho M.A."/>
        </authorList>
    </citation>
    <scope>NUCLEOTIDE SEQUENCE</scope>
    <source>
        <strain evidence="3">CBS 14136</strain>
    </source>
</reference>
<dbReference type="GO" id="GO:0015179">
    <property type="term" value="F:L-amino acid transmembrane transporter activity"/>
    <property type="evidence" value="ECO:0007669"/>
    <property type="project" value="TreeGrafter"/>
</dbReference>
<keyword evidence="2" id="KW-0472">Membrane</keyword>
<feature type="transmembrane region" description="Helical" evidence="2">
    <location>
        <begin position="486"/>
        <end position="505"/>
    </location>
</feature>
<evidence type="ECO:0008006" key="5">
    <source>
        <dbReference type="Google" id="ProtNLM"/>
    </source>
</evidence>
<feature type="compositionally biased region" description="Basic and acidic residues" evidence="1">
    <location>
        <begin position="607"/>
        <end position="623"/>
    </location>
</feature>
<evidence type="ECO:0000256" key="2">
    <source>
        <dbReference type="SAM" id="Phobius"/>
    </source>
</evidence>
<dbReference type="AlphaFoldDB" id="A0AAF0JE20"/>
<feature type="compositionally biased region" description="Polar residues" evidence="1">
    <location>
        <begin position="25"/>
        <end position="36"/>
    </location>
</feature>
<feature type="compositionally biased region" description="Low complexity" evidence="1">
    <location>
        <begin position="432"/>
        <end position="441"/>
    </location>
</feature>